<feature type="chain" id="PRO_5032816866" evidence="1">
    <location>
        <begin position="24"/>
        <end position="146"/>
    </location>
</feature>
<dbReference type="EMBL" id="WTYN01000001">
    <property type="protein sequence ID" value="MXO61513.1"/>
    <property type="molecule type" value="Genomic_DNA"/>
</dbReference>
<organism evidence="2 3">
    <name type="scientific">Qipengyuania oceanensis</name>
    <dbReference type="NCBI Taxonomy" id="1463597"/>
    <lineage>
        <taxon>Bacteria</taxon>
        <taxon>Pseudomonadati</taxon>
        <taxon>Pseudomonadota</taxon>
        <taxon>Alphaproteobacteria</taxon>
        <taxon>Sphingomonadales</taxon>
        <taxon>Erythrobacteraceae</taxon>
        <taxon>Qipengyuania</taxon>
    </lineage>
</organism>
<gene>
    <name evidence="2" type="ORF">GRI48_00650</name>
</gene>
<dbReference type="RefSeq" id="WP_160669922.1">
    <property type="nucleotide sequence ID" value="NZ_WTYN01000001.1"/>
</dbReference>
<feature type="signal peptide" evidence="1">
    <location>
        <begin position="1"/>
        <end position="23"/>
    </location>
</feature>
<sequence>MIRTILGGIAAVTLCATAVPALAQDADNYVEDQRTTYAITMIKLADGAEQRWLEMHEKYVVPARKAAGQSPEVVHFLMLNDDYDLMVVSEMPDGMATFDSHRPASRWAFRQQVNKIAGGADKMPPILEEWDKLEKASKTMYTHTHP</sequence>
<keyword evidence="3" id="KW-1185">Reference proteome</keyword>
<accession>A0A844YD53</accession>
<reference evidence="2 3" key="1">
    <citation type="submission" date="2019-12" db="EMBL/GenBank/DDBJ databases">
        <title>Genomic-based taxomic classification of the family Erythrobacteraceae.</title>
        <authorList>
            <person name="Xu L."/>
        </authorList>
    </citation>
    <scope>NUCLEOTIDE SEQUENCE [LARGE SCALE GENOMIC DNA]</scope>
    <source>
        <strain evidence="2 3">MCCC 1A09965</strain>
    </source>
</reference>
<dbReference type="OrthoDB" id="7409203at2"/>
<dbReference type="AlphaFoldDB" id="A0A844YD53"/>
<evidence type="ECO:0000313" key="2">
    <source>
        <dbReference type="EMBL" id="MXO61513.1"/>
    </source>
</evidence>
<proteinExistence type="predicted"/>
<keyword evidence="1" id="KW-0732">Signal</keyword>
<evidence type="ECO:0000256" key="1">
    <source>
        <dbReference type="SAM" id="SignalP"/>
    </source>
</evidence>
<comment type="caution">
    <text evidence="2">The sequence shown here is derived from an EMBL/GenBank/DDBJ whole genome shotgun (WGS) entry which is preliminary data.</text>
</comment>
<dbReference type="Proteomes" id="UP000445582">
    <property type="component" value="Unassembled WGS sequence"/>
</dbReference>
<evidence type="ECO:0000313" key="3">
    <source>
        <dbReference type="Proteomes" id="UP000445582"/>
    </source>
</evidence>
<name>A0A844YD53_9SPHN</name>
<protein>
    <submittedName>
        <fullName evidence="2">Uncharacterized protein</fullName>
    </submittedName>
</protein>